<gene>
    <name evidence="9" type="ORF">BR63_18305</name>
</gene>
<evidence type="ECO:0000313" key="10">
    <source>
        <dbReference type="Proteomes" id="UP000515847"/>
    </source>
</evidence>
<feature type="transmembrane region" description="Helical" evidence="8">
    <location>
        <begin position="160"/>
        <end position="176"/>
    </location>
</feature>
<proteinExistence type="inferred from homology"/>
<dbReference type="OrthoDB" id="3177005at2"/>
<feature type="transmembrane region" description="Helical" evidence="8">
    <location>
        <begin position="207"/>
        <end position="226"/>
    </location>
</feature>
<accession>A0A7G6E7J1</accession>
<dbReference type="KEGG" id="tfr:BR63_18305"/>
<feature type="transmembrane region" description="Helical" evidence="8">
    <location>
        <begin position="12"/>
        <end position="35"/>
    </location>
</feature>
<evidence type="ECO:0000256" key="4">
    <source>
        <dbReference type="ARBA" id="ARBA00022475"/>
    </source>
</evidence>
<protein>
    <submittedName>
        <fullName evidence="9">Branched-chain amino acid ABC transporter permease</fullName>
    </submittedName>
</protein>
<keyword evidence="10" id="KW-1185">Reference proteome</keyword>
<keyword evidence="5 8" id="KW-0812">Transmembrane</keyword>
<keyword evidence="7 8" id="KW-0472">Membrane</keyword>
<name>A0A7G6E7J1_THEFR</name>
<feature type="transmembrane region" description="Helical" evidence="8">
    <location>
        <begin position="128"/>
        <end position="154"/>
    </location>
</feature>
<feature type="transmembrane region" description="Helical" evidence="8">
    <location>
        <begin position="55"/>
        <end position="77"/>
    </location>
</feature>
<dbReference type="PANTHER" id="PTHR34979">
    <property type="entry name" value="INNER MEMBRANE PROTEIN YGAZ"/>
    <property type="match status" value="1"/>
</dbReference>
<reference evidence="9 10" key="1">
    <citation type="journal article" date="2019" name="Front. Microbiol.">
        <title>Thermoanaerosceptrum fracticalcis gen. nov. sp. nov., a Novel Fumarate-Fermenting Microorganism From a Deep Fractured Carbonate Aquifer of the US Great Basin.</title>
        <authorList>
            <person name="Hamilton-Brehm S.D."/>
            <person name="Stewart L.E."/>
            <person name="Zavarin M."/>
            <person name="Caldwell M."/>
            <person name="Lawson P.A."/>
            <person name="Onstott T.C."/>
            <person name="Grzymski J."/>
            <person name="Neveux I."/>
            <person name="Lollar B.S."/>
            <person name="Russell C.E."/>
            <person name="Moser D.P."/>
        </authorList>
    </citation>
    <scope>NUCLEOTIDE SEQUENCE [LARGE SCALE GENOMIC DNA]</scope>
    <source>
        <strain evidence="9 10">DRI-13</strain>
    </source>
</reference>
<evidence type="ECO:0000256" key="5">
    <source>
        <dbReference type="ARBA" id="ARBA00022692"/>
    </source>
</evidence>
<organism evidence="9 10">
    <name type="scientific">Thermanaerosceptrum fracticalcis</name>
    <dbReference type="NCBI Taxonomy" id="1712410"/>
    <lineage>
        <taxon>Bacteria</taxon>
        <taxon>Bacillati</taxon>
        <taxon>Bacillota</taxon>
        <taxon>Clostridia</taxon>
        <taxon>Eubacteriales</taxon>
        <taxon>Peptococcaceae</taxon>
        <taxon>Thermanaerosceptrum</taxon>
    </lineage>
</organism>
<sequence>MSNKEFSTGMKAAVPVVLGYVPIGLAFGVLAAQGGLSPWDVFFMSLLVYAGSSQFIAVGLIGAGASWGTIVFTTFLVNSRHILMSASLVPYLKKFTSPILSVIGFGITDETFAVAMGDLVKESKGPSYFLGLNLASQLAWIVSTVSGAVVGNVIPNPEAFGFNFALPAMFIGLLVMQMRERISSVIAVIAIILSLYFKYLIPGNWNVILATVITATIGVIIEEWILKSSQSSSA</sequence>
<dbReference type="PANTHER" id="PTHR34979:SF1">
    <property type="entry name" value="INNER MEMBRANE PROTEIN YGAZ"/>
    <property type="match status" value="1"/>
</dbReference>
<feature type="transmembrane region" description="Helical" evidence="8">
    <location>
        <begin position="183"/>
        <end position="201"/>
    </location>
</feature>
<evidence type="ECO:0000256" key="3">
    <source>
        <dbReference type="ARBA" id="ARBA00022448"/>
    </source>
</evidence>
<dbReference type="Pfam" id="PF03591">
    <property type="entry name" value="AzlC"/>
    <property type="match status" value="1"/>
</dbReference>
<keyword evidence="3" id="KW-0813">Transport</keyword>
<evidence type="ECO:0000256" key="6">
    <source>
        <dbReference type="ARBA" id="ARBA00022989"/>
    </source>
</evidence>
<dbReference type="RefSeq" id="WP_034420475.1">
    <property type="nucleotide sequence ID" value="NZ_CP045798.1"/>
</dbReference>
<keyword evidence="6 8" id="KW-1133">Transmembrane helix</keyword>
<evidence type="ECO:0000256" key="1">
    <source>
        <dbReference type="ARBA" id="ARBA00004651"/>
    </source>
</evidence>
<dbReference type="GO" id="GO:0005886">
    <property type="term" value="C:plasma membrane"/>
    <property type="evidence" value="ECO:0007669"/>
    <property type="project" value="UniProtKB-SubCell"/>
</dbReference>
<dbReference type="Proteomes" id="UP000515847">
    <property type="component" value="Chromosome"/>
</dbReference>
<dbReference type="InterPro" id="IPR011606">
    <property type="entry name" value="Brnchd-chn_aa_trnsp_permease"/>
</dbReference>
<dbReference type="GO" id="GO:1903785">
    <property type="term" value="P:L-valine transmembrane transport"/>
    <property type="evidence" value="ECO:0007669"/>
    <property type="project" value="TreeGrafter"/>
</dbReference>
<evidence type="ECO:0000256" key="2">
    <source>
        <dbReference type="ARBA" id="ARBA00010735"/>
    </source>
</evidence>
<evidence type="ECO:0000256" key="8">
    <source>
        <dbReference type="SAM" id="Phobius"/>
    </source>
</evidence>
<evidence type="ECO:0000313" key="9">
    <source>
        <dbReference type="EMBL" id="QNB48045.1"/>
    </source>
</evidence>
<comment type="subcellular location">
    <subcellularLocation>
        <location evidence="1">Cell membrane</location>
        <topology evidence="1">Multi-pass membrane protein</topology>
    </subcellularLocation>
</comment>
<dbReference type="EMBL" id="CP045798">
    <property type="protein sequence ID" value="QNB48045.1"/>
    <property type="molecule type" value="Genomic_DNA"/>
</dbReference>
<comment type="similarity">
    <text evidence="2">Belongs to the AzlC family.</text>
</comment>
<keyword evidence="4" id="KW-1003">Cell membrane</keyword>
<dbReference type="AlphaFoldDB" id="A0A7G6E7J1"/>
<evidence type="ECO:0000256" key="7">
    <source>
        <dbReference type="ARBA" id="ARBA00023136"/>
    </source>
</evidence>